<evidence type="ECO:0000256" key="1">
    <source>
        <dbReference type="SAM" id="MobiDB-lite"/>
    </source>
</evidence>
<feature type="region of interest" description="Disordered" evidence="1">
    <location>
        <begin position="34"/>
        <end position="70"/>
    </location>
</feature>
<name>A0AAD3DUV1_9CHLO</name>
<feature type="compositionally biased region" description="Low complexity" evidence="1">
    <location>
        <begin position="45"/>
        <end position="54"/>
    </location>
</feature>
<gene>
    <name evidence="2" type="ORF">Agub_g7813</name>
</gene>
<keyword evidence="3" id="KW-1185">Reference proteome</keyword>
<accession>A0AAD3DUV1</accession>
<feature type="region of interest" description="Disordered" evidence="1">
    <location>
        <begin position="921"/>
        <end position="994"/>
    </location>
</feature>
<dbReference type="AlphaFoldDB" id="A0AAD3DUV1"/>
<organism evidence="2 3">
    <name type="scientific">Astrephomene gubernaculifera</name>
    <dbReference type="NCBI Taxonomy" id="47775"/>
    <lineage>
        <taxon>Eukaryota</taxon>
        <taxon>Viridiplantae</taxon>
        <taxon>Chlorophyta</taxon>
        <taxon>core chlorophytes</taxon>
        <taxon>Chlorophyceae</taxon>
        <taxon>CS clade</taxon>
        <taxon>Chlamydomonadales</taxon>
        <taxon>Astrephomenaceae</taxon>
        <taxon>Astrephomene</taxon>
    </lineage>
</organism>
<feature type="region of interest" description="Disordered" evidence="1">
    <location>
        <begin position="1197"/>
        <end position="1264"/>
    </location>
</feature>
<protein>
    <submittedName>
        <fullName evidence="2">Uncharacterized protein</fullName>
    </submittedName>
</protein>
<comment type="caution">
    <text evidence="2">The sequence shown here is derived from an EMBL/GenBank/DDBJ whole genome shotgun (WGS) entry which is preliminary data.</text>
</comment>
<feature type="region of interest" description="Disordered" evidence="1">
    <location>
        <begin position="112"/>
        <end position="137"/>
    </location>
</feature>
<proteinExistence type="predicted"/>
<sequence length="1264" mass="118559">MACVGDLVLGATGDGLGQDVPGLAMAATAGRNIRRWQPHSPPPSSTTATVTASSGKHRGSDALMAPPSPHSFSGAGVVDIGAGGLTSLGPMGLPYGQPSGIGSSTNDRRLVGASQKEGPEVKPGGCKPRPSSRDDGALDSLILPFAVRQSVVTESQDVVGRALICGFPSGMGGDGGGDPSCGGRPALHPDRGHHSHSTGSGFGSGFPSGSRGYGNVSTARTKSPLPARGGSEGSGGGRVEGLYGREPQPSGGSGAGVMPASMDSIRSLLAAGDSLGGLGMGLGSLGGGGSISGLGAGPLGAADMIAGGGNGGAQLQALLSQLNSSNGYGAGGQLQALMSQLGGAAASGVGEGSSPPSAAATLALLRSLQGGDGGSGGGMPSQPTSVQQLLAQLAAANGGSGGASSLGVDAAVLAGLLKTEPSGGKVGAPPSSGGLTPQQVALLQLCQQQGTPLTGGLGGSSGLGAASSGGGGALTGLGSFTLSDLPGGRLNPVSAMSIARDRLQQLQQGLEVGGGSDDVDRLAASAASARDAPAGVSGRAAAAAVTASGRPLRTASAEFGYGSSSGGTSKGPTGLQLLRNLVSSGAAGAGVAGLINGSSGLVDLAGLSGGAAVQLMEDLENLGFVTGGQSRRGAATGGGCGRLGDTAAKLAATGASDGINTTAAGAPASSLPAVLRRSNKRPENGSLATQILKRQKMQEVAAAEMAAAAAAAGSAAAAALGSGLSGAGSGLASDTGILLGTAGSGLGGRLLGGTSSLAGLPSSAMLAGSASLGGVDGSGLSAAALANAVAAASRNGGGGGGSGVGMFNPAGNGGLLRLPGLPAAVSGGGIFDGGGGGGGLLPSGVAAAAANVAQLRAAMALGGHLPGTTAAALLAAVRQSRSGWGLTVLLGRHIPKKHRSRRVARPTGPLKLRNIMKDLGVHAPTQQKKPSHAPQQYSRESEDDDGNHDRASGGGASSRSNGVVGATGGGGGAPAHYPHPMGHPLGRSRTFPVAATLPPAGPAAAAVQPFPVGGGAAAGAITRASPMALVAAEDAGASAASPSTSEVPNRADPSRIEVVADPPRRTPPPLPGITAAASPSPLPPPGSLAAATAAAASRIVAGLRMGASGGGGGGGESGSSPTRDLTSAAAAAAGTLGADASGTAAATAAAVAAAMRAAAAGAGPLDMAAFASALQGLASGLAAVGKTTGVATVTSTTAATGNGNINGNANGGQRTKAAPAPGAAATAAAGSGKGPAPPPPPPAAAAAPTAKSRRKGGAPARAAD</sequence>
<evidence type="ECO:0000313" key="2">
    <source>
        <dbReference type="EMBL" id="GFR46261.1"/>
    </source>
</evidence>
<feature type="region of interest" description="Disordered" evidence="1">
    <location>
        <begin position="1037"/>
        <end position="1089"/>
    </location>
</feature>
<feature type="compositionally biased region" description="Polar residues" evidence="1">
    <location>
        <begin position="924"/>
        <end position="938"/>
    </location>
</feature>
<feature type="compositionally biased region" description="Gly residues" evidence="1">
    <location>
        <begin position="230"/>
        <end position="239"/>
    </location>
</feature>
<reference evidence="2 3" key="1">
    <citation type="journal article" date="2021" name="Sci. Rep.">
        <title>Genome sequencing of the multicellular alga Astrephomene provides insights into convergent evolution of germ-soma differentiation.</title>
        <authorList>
            <person name="Yamashita S."/>
            <person name="Yamamoto K."/>
            <person name="Matsuzaki R."/>
            <person name="Suzuki S."/>
            <person name="Yamaguchi H."/>
            <person name="Hirooka S."/>
            <person name="Minakuchi Y."/>
            <person name="Miyagishima S."/>
            <person name="Kawachi M."/>
            <person name="Toyoda A."/>
            <person name="Nozaki H."/>
        </authorList>
    </citation>
    <scope>NUCLEOTIDE SEQUENCE [LARGE SCALE GENOMIC DNA]</scope>
    <source>
        <strain evidence="2 3">NIES-4017</strain>
    </source>
</reference>
<feature type="compositionally biased region" description="Low complexity" evidence="1">
    <location>
        <begin position="974"/>
        <end position="984"/>
    </location>
</feature>
<dbReference type="EMBL" id="BMAR01000013">
    <property type="protein sequence ID" value="GFR46261.1"/>
    <property type="molecule type" value="Genomic_DNA"/>
</dbReference>
<feature type="region of interest" description="Disordered" evidence="1">
    <location>
        <begin position="175"/>
        <end position="259"/>
    </location>
</feature>
<dbReference type="Proteomes" id="UP001054857">
    <property type="component" value="Unassembled WGS sequence"/>
</dbReference>
<evidence type="ECO:0000313" key="3">
    <source>
        <dbReference type="Proteomes" id="UP001054857"/>
    </source>
</evidence>
<feature type="compositionally biased region" description="Low complexity" evidence="1">
    <location>
        <begin position="1197"/>
        <end position="1230"/>
    </location>
</feature>